<dbReference type="RefSeq" id="WP_156099601.1">
    <property type="nucleotide sequence ID" value="NZ_CP071732.1"/>
</dbReference>
<dbReference type="Proteomes" id="UP000663729">
    <property type="component" value="Chromosome"/>
</dbReference>
<evidence type="ECO:0000313" key="3">
    <source>
        <dbReference type="Proteomes" id="UP000663729"/>
    </source>
</evidence>
<keyword evidence="3" id="KW-1185">Reference proteome</keyword>
<reference evidence="2 3" key="1">
    <citation type="submission" date="2021-03" db="EMBL/GenBank/DDBJ databases">
        <title>Genome sequencing of Bifidobacterium saguini DSMZ 23967.</title>
        <authorList>
            <person name="Kim J."/>
        </authorList>
    </citation>
    <scope>NUCLEOTIDE SEQUENCE [LARGE SCALE GENOMIC DNA]</scope>
    <source>
        <strain evidence="2 3">DSMZ 23967</strain>
    </source>
</reference>
<evidence type="ECO:0008006" key="4">
    <source>
        <dbReference type="Google" id="ProtNLM"/>
    </source>
</evidence>
<accession>A0ABX7SFA3</accession>
<dbReference type="EMBL" id="CP071732">
    <property type="protein sequence ID" value="QTB91166.1"/>
    <property type="molecule type" value="Genomic_DNA"/>
</dbReference>
<gene>
    <name evidence="2" type="ORF">BSD967_01580</name>
</gene>
<name>A0ABX7SFA3_9BIFI</name>
<evidence type="ECO:0000313" key="2">
    <source>
        <dbReference type="EMBL" id="QTB91166.1"/>
    </source>
</evidence>
<feature type="compositionally biased region" description="Low complexity" evidence="1">
    <location>
        <begin position="53"/>
        <end position="65"/>
    </location>
</feature>
<proteinExistence type="predicted"/>
<protein>
    <recommendedName>
        <fullName evidence="4">Lipoprotein</fullName>
    </recommendedName>
</protein>
<organism evidence="2 3">
    <name type="scientific">Bifidobacterium saguini</name>
    <dbReference type="NCBI Taxonomy" id="762210"/>
    <lineage>
        <taxon>Bacteria</taxon>
        <taxon>Bacillati</taxon>
        <taxon>Actinomycetota</taxon>
        <taxon>Actinomycetes</taxon>
        <taxon>Bifidobacteriales</taxon>
        <taxon>Bifidobacteriaceae</taxon>
        <taxon>Bifidobacterium</taxon>
    </lineage>
</organism>
<sequence>MMHKQEGDEKGEEAIMHGIHSATRRIRTSRTMFMIAVTALACAMLAACGSPSNADDGGATAGSDGEPSFSGPYAAEFKQEYEQASTDLARNILKDGKITQAEVQEVYDAYNKCLEPYGLQATWDVEQGESMGQFRGSMSDDEQVKVMDQCHAETDAGNIASLYATMHNNPDNIDQAALERKVYQCYVKYDLLPSPVSEDEYMSTISTVGITDKSRFEETLKRQHKFFSEYMSTTFDGQPNPNYKYDQNSTKGQQFWACNQDPLHQ</sequence>
<evidence type="ECO:0000256" key="1">
    <source>
        <dbReference type="SAM" id="MobiDB-lite"/>
    </source>
</evidence>
<feature type="region of interest" description="Disordered" evidence="1">
    <location>
        <begin position="53"/>
        <end position="72"/>
    </location>
</feature>